<dbReference type="Proteomes" id="UP000553948">
    <property type="component" value="Unassembled WGS sequence"/>
</dbReference>
<keyword evidence="2" id="KW-0805">Transcription regulation</keyword>
<dbReference type="AlphaFoldDB" id="A0A7W2QKI2"/>
<reference evidence="6 7" key="1">
    <citation type="submission" date="2020-07" db="EMBL/GenBank/DDBJ databases">
        <title>Diversity of carbapenemase encoding genes among Pseudomonas putida group clinical isolates in a tertiary Brazilian hospital.</title>
        <authorList>
            <person name="Alberto-Lei F."/>
            <person name="Nodari C.S."/>
            <person name="Streling A.P."/>
            <person name="Paulino J.T."/>
            <person name="Bessa-Neto F.O."/>
            <person name="Cayo R."/>
            <person name="Gales A.C."/>
        </authorList>
    </citation>
    <scope>NUCLEOTIDE SEQUENCE [LARGE SCALE GENOMIC DNA]</scope>
    <source>
        <strain evidence="6 7">12464</strain>
    </source>
</reference>
<organism evidence="6 7">
    <name type="scientific">Pseudomonas putida</name>
    <name type="common">Arthrobacter siderocapsulatus</name>
    <dbReference type="NCBI Taxonomy" id="303"/>
    <lineage>
        <taxon>Bacteria</taxon>
        <taxon>Pseudomonadati</taxon>
        <taxon>Pseudomonadota</taxon>
        <taxon>Gammaproteobacteria</taxon>
        <taxon>Pseudomonadales</taxon>
        <taxon>Pseudomonadaceae</taxon>
        <taxon>Pseudomonas</taxon>
    </lineage>
</organism>
<dbReference type="InterPro" id="IPR000847">
    <property type="entry name" value="LysR_HTH_N"/>
</dbReference>
<dbReference type="InterPro" id="IPR036390">
    <property type="entry name" value="WH_DNA-bd_sf"/>
</dbReference>
<evidence type="ECO:0000259" key="5">
    <source>
        <dbReference type="PROSITE" id="PS50931"/>
    </source>
</evidence>
<dbReference type="PANTHER" id="PTHR30537">
    <property type="entry name" value="HTH-TYPE TRANSCRIPTIONAL REGULATOR"/>
    <property type="match status" value="1"/>
</dbReference>
<evidence type="ECO:0000313" key="7">
    <source>
        <dbReference type="Proteomes" id="UP000553948"/>
    </source>
</evidence>
<proteinExistence type="inferred from homology"/>
<accession>A0A7W2QKI2</accession>
<dbReference type="InterPro" id="IPR005119">
    <property type="entry name" value="LysR_subst-bd"/>
</dbReference>
<dbReference type="Pfam" id="PF00126">
    <property type="entry name" value="HTH_1"/>
    <property type="match status" value="1"/>
</dbReference>
<dbReference type="FunFam" id="1.10.10.10:FF:000001">
    <property type="entry name" value="LysR family transcriptional regulator"/>
    <property type="match status" value="1"/>
</dbReference>
<dbReference type="InterPro" id="IPR058163">
    <property type="entry name" value="LysR-type_TF_proteobact-type"/>
</dbReference>
<evidence type="ECO:0000256" key="4">
    <source>
        <dbReference type="ARBA" id="ARBA00023163"/>
    </source>
</evidence>
<dbReference type="Gene3D" id="1.10.10.10">
    <property type="entry name" value="Winged helix-like DNA-binding domain superfamily/Winged helix DNA-binding domain"/>
    <property type="match status" value="1"/>
</dbReference>
<dbReference type="PROSITE" id="PS50931">
    <property type="entry name" value="HTH_LYSR"/>
    <property type="match status" value="1"/>
</dbReference>
<keyword evidence="4" id="KW-0804">Transcription</keyword>
<dbReference type="EMBL" id="JACGDG010000018">
    <property type="protein sequence ID" value="MBA6117988.1"/>
    <property type="molecule type" value="Genomic_DNA"/>
</dbReference>
<evidence type="ECO:0000313" key="6">
    <source>
        <dbReference type="EMBL" id="MBA6117988.1"/>
    </source>
</evidence>
<dbReference type="SUPFAM" id="SSF46785">
    <property type="entry name" value="Winged helix' DNA-binding domain"/>
    <property type="match status" value="1"/>
</dbReference>
<evidence type="ECO:0000256" key="3">
    <source>
        <dbReference type="ARBA" id="ARBA00023125"/>
    </source>
</evidence>
<dbReference type="Gene3D" id="3.40.190.290">
    <property type="match status" value="1"/>
</dbReference>
<evidence type="ECO:0000256" key="2">
    <source>
        <dbReference type="ARBA" id="ARBA00023015"/>
    </source>
</evidence>
<dbReference type="PANTHER" id="PTHR30537:SF1">
    <property type="entry name" value="HTH-TYPE TRANSCRIPTIONAL REGULATOR PGRR"/>
    <property type="match status" value="1"/>
</dbReference>
<comment type="caution">
    <text evidence="6">The sequence shown here is derived from an EMBL/GenBank/DDBJ whole genome shotgun (WGS) entry which is preliminary data.</text>
</comment>
<protein>
    <submittedName>
        <fullName evidence="6">LysR family transcriptional regulator</fullName>
    </submittedName>
</protein>
<gene>
    <name evidence="6" type="ORF">H4C47_19915</name>
</gene>
<dbReference type="InterPro" id="IPR036388">
    <property type="entry name" value="WH-like_DNA-bd_sf"/>
</dbReference>
<dbReference type="Pfam" id="PF03466">
    <property type="entry name" value="LysR_substrate"/>
    <property type="match status" value="1"/>
</dbReference>
<dbReference type="GO" id="GO:0043565">
    <property type="term" value="F:sequence-specific DNA binding"/>
    <property type="evidence" value="ECO:0007669"/>
    <property type="project" value="TreeGrafter"/>
</dbReference>
<dbReference type="SUPFAM" id="SSF53850">
    <property type="entry name" value="Periplasmic binding protein-like II"/>
    <property type="match status" value="1"/>
</dbReference>
<keyword evidence="3" id="KW-0238">DNA-binding</keyword>
<name>A0A7W2QKI2_PSEPU</name>
<dbReference type="GO" id="GO:0003700">
    <property type="term" value="F:DNA-binding transcription factor activity"/>
    <property type="evidence" value="ECO:0007669"/>
    <property type="project" value="InterPro"/>
</dbReference>
<evidence type="ECO:0000256" key="1">
    <source>
        <dbReference type="ARBA" id="ARBA00009437"/>
    </source>
</evidence>
<sequence length="294" mass="31884">MPNFNELAAFAAVVREGSFTRAAAQLGVTPSALSHGVRHLEKRLGLTLLHRSTRSVAPTEAGQRLYTTVAPRLDDITQELSALIEQSDEVAGTVRINAPDYAVQTLIWARLSPLLSAHPRLRLEVCSEDRFTDIVAARYDLGVRLGGDVAQDMIAARIGPDMVMAVAGSPAYLALQGAPATPRELAAHSCLGLKLPTHDNLLAWEFKAATGKTMQVLPAGRLVSNEPKTLIRAACDGHGLVWLPTSLMEEELSHGQLQVVLDEHAISYEGYHLYYAARRVSPSMKVVIDALRNP</sequence>
<comment type="similarity">
    <text evidence="1">Belongs to the LysR transcriptional regulatory family.</text>
</comment>
<dbReference type="GO" id="GO:0006351">
    <property type="term" value="P:DNA-templated transcription"/>
    <property type="evidence" value="ECO:0007669"/>
    <property type="project" value="TreeGrafter"/>
</dbReference>
<dbReference type="RefSeq" id="WP_176515139.1">
    <property type="nucleotide sequence ID" value="NZ_CP060529.1"/>
</dbReference>
<feature type="domain" description="HTH lysR-type" evidence="5">
    <location>
        <begin position="2"/>
        <end position="59"/>
    </location>
</feature>